<evidence type="ECO:0000259" key="2">
    <source>
        <dbReference type="Pfam" id="PF12728"/>
    </source>
</evidence>
<organism evidence="3 4">
    <name type="scientific">Actinomadura luteofluorescens</name>
    <dbReference type="NCBI Taxonomy" id="46163"/>
    <lineage>
        <taxon>Bacteria</taxon>
        <taxon>Bacillati</taxon>
        <taxon>Actinomycetota</taxon>
        <taxon>Actinomycetes</taxon>
        <taxon>Streptosporangiales</taxon>
        <taxon>Thermomonosporaceae</taxon>
        <taxon>Actinomadura</taxon>
    </lineage>
</organism>
<dbReference type="InterPro" id="IPR010093">
    <property type="entry name" value="SinI_DNA-bd"/>
</dbReference>
<feature type="compositionally biased region" description="Polar residues" evidence="1">
    <location>
        <begin position="14"/>
        <end position="23"/>
    </location>
</feature>
<accession>A0A7Y9EQB3</accession>
<feature type="domain" description="Helix-turn-helix" evidence="2">
    <location>
        <begin position="31"/>
        <end position="79"/>
    </location>
</feature>
<gene>
    <name evidence="3" type="ORF">BJY14_007794</name>
</gene>
<evidence type="ECO:0000313" key="4">
    <source>
        <dbReference type="Proteomes" id="UP000529783"/>
    </source>
</evidence>
<protein>
    <submittedName>
        <fullName evidence="3">Excisionase family DNA binding protein</fullName>
    </submittedName>
</protein>
<reference evidence="3 4" key="1">
    <citation type="submission" date="2020-07" db="EMBL/GenBank/DDBJ databases">
        <title>Sequencing the genomes of 1000 actinobacteria strains.</title>
        <authorList>
            <person name="Klenk H.-P."/>
        </authorList>
    </citation>
    <scope>NUCLEOTIDE SEQUENCE [LARGE SCALE GENOMIC DNA]</scope>
    <source>
        <strain evidence="3 4">DSM 40398</strain>
    </source>
</reference>
<dbReference type="EMBL" id="JACCBA010000001">
    <property type="protein sequence ID" value="NYD51811.1"/>
    <property type="molecule type" value="Genomic_DNA"/>
</dbReference>
<evidence type="ECO:0000256" key="1">
    <source>
        <dbReference type="SAM" id="MobiDB-lite"/>
    </source>
</evidence>
<proteinExistence type="predicted"/>
<dbReference type="AlphaFoldDB" id="A0A7Y9EQB3"/>
<dbReference type="NCBIfam" id="TIGR01764">
    <property type="entry name" value="excise"/>
    <property type="match status" value="1"/>
</dbReference>
<evidence type="ECO:0000313" key="3">
    <source>
        <dbReference type="EMBL" id="NYD51811.1"/>
    </source>
</evidence>
<dbReference type="Proteomes" id="UP000529783">
    <property type="component" value="Unassembled WGS sequence"/>
</dbReference>
<dbReference type="GO" id="GO:0003677">
    <property type="term" value="F:DNA binding"/>
    <property type="evidence" value="ECO:0007669"/>
    <property type="project" value="InterPro"/>
</dbReference>
<feature type="region of interest" description="Disordered" evidence="1">
    <location>
        <begin position="1"/>
        <end position="23"/>
    </location>
</feature>
<comment type="caution">
    <text evidence="3">The sequence shown here is derived from an EMBL/GenBank/DDBJ whole genome shotgun (WGS) entry which is preliminary data.</text>
</comment>
<dbReference type="InterPro" id="IPR041657">
    <property type="entry name" value="HTH_17"/>
</dbReference>
<keyword evidence="4" id="KW-1185">Reference proteome</keyword>
<dbReference type="Pfam" id="PF12728">
    <property type="entry name" value="HTH_17"/>
    <property type="match status" value="1"/>
</dbReference>
<sequence length="84" mass="9736">MPIARSEYGRARLSDTTVESGSTDDGIRVRVYTVEQVAEILQVGRDKVYMLLRSGRLRSIKIDRLRRITDRQLDDFIASVEHVW</sequence>
<name>A0A7Y9EQB3_9ACTN</name>